<evidence type="ECO:0000313" key="2">
    <source>
        <dbReference type="Proteomes" id="UP000324222"/>
    </source>
</evidence>
<name>A0A5B7CF50_PORTR</name>
<dbReference type="Proteomes" id="UP000324222">
    <property type="component" value="Unassembled WGS sequence"/>
</dbReference>
<reference evidence="1 2" key="1">
    <citation type="submission" date="2019-05" db="EMBL/GenBank/DDBJ databases">
        <title>Another draft genome of Portunus trituberculatus and its Hox gene families provides insights of decapod evolution.</title>
        <authorList>
            <person name="Jeong J.-H."/>
            <person name="Song I."/>
            <person name="Kim S."/>
            <person name="Choi T."/>
            <person name="Kim D."/>
            <person name="Ryu S."/>
            <person name="Kim W."/>
        </authorList>
    </citation>
    <scope>NUCLEOTIDE SEQUENCE [LARGE SCALE GENOMIC DNA]</scope>
    <source>
        <tissue evidence="1">Muscle</tissue>
    </source>
</reference>
<protein>
    <submittedName>
        <fullName evidence="1">Uncharacterized protein</fullName>
    </submittedName>
</protein>
<sequence>METMSPARTLYNTTKPLIHMYLRTGRCSTLPVWMKGRGGREVELKRHKHKIITNDVPPTRTRDRNTPSLSSASANTYFIPLPISPILKL</sequence>
<accession>A0A5B7CF50</accession>
<gene>
    <name evidence="1" type="ORF">E2C01_000808</name>
</gene>
<evidence type="ECO:0000313" key="1">
    <source>
        <dbReference type="EMBL" id="MPC08232.1"/>
    </source>
</evidence>
<proteinExistence type="predicted"/>
<organism evidence="1 2">
    <name type="scientific">Portunus trituberculatus</name>
    <name type="common">Swimming crab</name>
    <name type="synonym">Neptunus trituberculatus</name>
    <dbReference type="NCBI Taxonomy" id="210409"/>
    <lineage>
        <taxon>Eukaryota</taxon>
        <taxon>Metazoa</taxon>
        <taxon>Ecdysozoa</taxon>
        <taxon>Arthropoda</taxon>
        <taxon>Crustacea</taxon>
        <taxon>Multicrustacea</taxon>
        <taxon>Malacostraca</taxon>
        <taxon>Eumalacostraca</taxon>
        <taxon>Eucarida</taxon>
        <taxon>Decapoda</taxon>
        <taxon>Pleocyemata</taxon>
        <taxon>Brachyura</taxon>
        <taxon>Eubrachyura</taxon>
        <taxon>Portunoidea</taxon>
        <taxon>Portunidae</taxon>
        <taxon>Portuninae</taxon>
        <taxon>Portunus</taxon>
    </lineage>
</organism>
<dbReference type="EMBL" id="VSRR010000022">
    <property type="protein sequence ID" value="MPC08232.1"/>
    <property type="molecule type" value="Genomic_DNA"/>
</dbReference>
<comment type="caution">
    <text evidence="1">The sequence shown here is derived from an EMBL/GenBank/DDBJ whole genome shotgun (WGS) entry which is preliminary data.</text>
</comment>
<keyword evidence="2" id="KW-1185">Reference proteome</keyword>
<dbReference type="AlphaFoldDB" id="A0A5B7CF50"/>